<reference key="1">
    <citation type="submission" date="2010-11" db="EMBL/GenBank/DDBJ databases">
        <title>The complete genome of Leadbetterella byssophila DSM 17132.</title>
        <authorList>
            <consortium name="US DOE Joint Genome Institute (JGI-PGF)"/>
            <person name="Lucas S."/>
            <person name="Copeland A."/>
            <person name="Lapidus A."/>
            <person name="Glavina del Rio T."/>
            <person name="Dalin E."/>
            <person name="Tice H."/>
            <person name="Bruce D."/>
            <person name="Goodwin L."/>
            <person name="Pitluck S."/>
            <person name="Kyrpides N."/>
            <person name="Mavromatis K."/>
            <person name="Ivanova N."/>
            <person name="Teshima H."/>
            <person name="Brettin T."/>
            <person name="Detter J.C."/>
            <person name="Han C."/>
            <person name="Tapia R."/>
            <person name="Land M."/>
            <person name="Hauser L."/>
            <person name="Markowitz V."/>
            <person name="Cheng J.-F."/>
            <person name="Hugenholtz P."/>
            <person name="Woyke T."/>
            <person name="Wu D."/>
            <person name="Tindall B."/>
            <person name="Pomrenke H.G."/>
            <person name="Brambilla E."/>
            <person name="Klenk H.-P."/>
            <person name="Eisen J.A."/>
        </authorList>
    </citation>
    <scope>NUCLEOTIDE SEQUENCE [LARGE SCALE GENOMIC DNA]</scope>
    <source>
        <strain>DSM 17132</strain>
    </source>
</reference>
<evidence type="ECO:0008006" key="3">
    <source>
        <dbReference type="Google" id="ProtNLM"/>
    </source>
</evidence>
<dbReference type="HOGENOM" id="CLU_1052896_0_0_10"/>
<evidence type="ECO:0000313" key="1">
    <source>
        <dbReference type="EMBL" id="ADQ16476.1"/>
    </source>
</evidence>
<dbReference type="KEGG" id="lby:Lbys_0714"/>
<organism evidence="1 2">
    <name type="scientific">Leadbetterella byssophila (strain DSM 17132 / JCM 16389 / KACC 11308 / NBRC 106382 / 4M15)</name>
    <dbReference type="NCBI Taxonomy" id="649349"/>
    <lineage>
        <taxon>Bacteria</taxon>
        <taxon>Pseudomonadati</taxon>
        <taxon>Bacteroidota</taxon>
        <taxon>Cytophagia</taxon>
        <taxon>Cytophagales</taxon>
        <taxon>Leadbetterellaceae</taxon>
        <taxon>Leadbetterella</taxon>
    </lineage>
</organism>
<accession>E4RZD7</accession>
<dbReference type="AlphaFoldDB" id="E4RZD7"/>
<sequence>MKKLQLLTLLLCFQAQAQKNRIELELGASLLGRQDLIFSPFVHQSFSPIHVGLQWENQNYQRLGLRANLHSSALLSRFRYLEEDHSKVAAQHFFTLVELDYSKGWSILSKDKFSLVAGVTSQNHFQMMNYQYGRIGSFGYYLQLGVGPYLQAQLRPTSKTRFEIRASQPAFAWISRSPYLVNDDEFIENISSHSSLRTLGAFIVDGDFVSALDFKDVKSELKWVRSLGKHLEGSLSYRFDYLHVENPRPLKSYQNGLFFHIAVK</sequence>
<evidence type="ECO:0000313" key="2">
    <source>
        <dbReference type="Proteomes" id="UP000007435"/>
    </source>
</evidence>
<dbReference type="OrthoDB" id="818757at2"/>
<dbReference type="RefSeq" id="WP_013407528.1">
    <property type="nucleotide sequence ID" value="NC_014655.1"/>
</dbReference>
<proteinExistence type="predicted"/>
<dbReference type="EMBL" id="CP002305">
    <property type="protein sequence ID" value="ADQ16476.1"/>
    <property type="molecule type" value="Genomic_DNA"/>
</dbReference>
<dbReference type="Proteomes" id="UP000007435">
    <property type="component" value="Chromosome"/>
</dbReference>
<reference evidence="1 2" key="2">
    <citation type="journal article" date="2011" name="Stand. Genomic Sci.">
        <title>Complete genome sequence of Leadbetterella byssophila type strain (4M15).</title>
        <authorList>
            <person name="Abt B."/>
            <person name="Teshima H."/>
            <person name="Lucas S."/>
            <person name="Lapidus A."/>
            <person name="Del Rio T.G."/>
            <person name="Nolan M."/>
            <person name="Tice H."/>
            <person name="Cheng J.F."/>
            <person name="Pitluck S."/>
            <person name="Liolios K."/>
            <person name="Pagani I."/>
            <person name="Ivanova N."/>
            <person name="Mavromatis K."/>
            <person name="Pati A."/>
            <person name="Tapia R."/>
            <person name="Han C."/>
            <person name="Goodwin L."/>
            <person name="Chen A."/>
            <person name="Palaniappan K."/>
            <person name="Land M."/>
            <person name="Hauser L."/>
            <person name="Chang Y.J."/>
            <person name="Jeffries C.D."/>
            <person name="Rohde M."/>
            <person name="Goker M."/>
            <person name="Tindall B.J."/>
            <person name="Detter J.C."/>
            <person name="Woyke T."/>
            <person name="Bristow J."/>
            <person name="Eisen J.A."/>
            <person name="Markowitz V."/>
            <person name="Hugenholtz P."/>
            <person name="Klenk H.P."/>
            <person name="Kyrpides N.C."/>
        </authorList>
    </citation>
    <scope>NUCLEOTIDE SEQUENCE [LARGE SCALE GENOMIC DNA]</scope>
    <source>
        <strain evidence="2">DSM 17132 / JCM 16389 / KACC 11308 / NBRC 106382 / 4M15</strain>
    </source>
</reference>
<name>E4RZD7_LEAB4</name>
<dbReference type="STRING" id="649349.Lbys_0714"/>
<keyword evidence="2" id="KW-1185">Reference proteome</keyword>
<protein>
    <recommendedName>
        <fullName evidence="3">Outer membrane protein beta-barrel domain-containing protein</fullName>
    </recommendedName>
</protein>
<gene>
    <name evidence="1" type="ordered locus">Lbys_0714</name>
</gene>